<dbReference type="PANTHER" id="PTHR11777">
    <property type="entry name" value="ALANYL-TRNA SYNTHETASE"/>
    <property type="match status" value="1"/>
</dbReference>
<dbReference type="Proteomes" id="UP000062963">
    <property type="component" value="Chromosome"/>
</dbReference>
<keyword evidence="8 14" id="KW-0067">ATP-binding</keyword>
<evidence type="ECO:0000256" key="4">
    <source>
        <dbReference type="ARBA" id="ARBA00022598"/>
    </source>
</evidence>
<evidence type="ECO:0000256" key="11">
    <source>
        <dbReference type="ARBA" id="ARBA00023146"/>
    </source>
</evidence>
<evidence type="ECO:0000256" key="1">
    <source>
        <dbReference type="ARBA" id="ARBA00008226"/>
    </source>
</evidence>
<dbReference type="Pfam" id="PF02272">
    <property type="entry name" value="DHHA1"/>
    <property type="match status" value="1"/>
</dbReference>
<dbReference type="GO" id="GO:0008270">
    <property type="term" value="F:zinc ion binding"/>
    <property type="evidence" value="ECO:0007669"/>
    <property type="project" value="UniProtKB-UniRule"/>
</dbReference>
<feature type="binding site" evidence="14">
    <location>
        <position position="574"/>
    </location>
    <ligand>
        <name>Zn(2+)</name>
        <dbReference type="ChEBI" id="CHEBI:29105"/>
    </ligand>
</feature>
<dbReference type="HAMAP" id="MF_00036_B">
    <property type="entry name" value="Ala_tRNA_synth_B"/>
    <property type="match status" value="1"/>
</dbReference>
<evidence type="ECO:0000313" key="17">
    <source>
        <dbReference type="Proteomes" id="UP000062963"/>
    </source>
</evidence>
<dbReference type="InterPro" id="IPR012947">
    <property type="entry name" value="tRNA_SAD"/>
</dbReference>
<feature type="binding site" evidence="14">
    <location>
        <position position="677"/>
    </location>
    <ligand>
        <name>Zn(2+)</name>
        <dbReference type="ChEBI" id="CHEBI:29105"/>
    </ligand>
</feature>
<comment type="catalytic activity">
    <reaction evidence="13 14">
        <text>tRNA(Ala) + L-alanine + ATP = L-alanyl-tRNA(Ala) + AMP + diphosphate</text>
        <dbReference type="Rhea" id="RHEA:12540"/>
        <dbReference type="Rhea" id="RHEA-COMP:9657"/>
        <dbReference type="Rhea" id="RHEA-COMP:9923"/>
        <dbReference type="ChEBI" id="CHEBI:30616"/>
        <dbReference type="ChEBI" id="CHEBI:33019"/>
        <dbReference type="ChEBI" id="CHEBI:57972"/>
        <dbReference type="ChEBI" id="CHEBI:78442"/>
        <dbReference type="ChEBI" id="CHEBI:78497"/>
        <dbReference type="ChEBI" id="CHEBI:456215"/>
        <dbReference type="EC" id="6.1.1.7"/>
    </reaction>
</comment>
<dbReference type="CDD" id="cd00673">
    <property type="entry name" value="AlaRS_core"/>
    <property type="match status" value="1"/>
</dbReference>
<dbReference type="SUPFAM" id="SSF50447">
    <property type="entry name" value="Translation proteins"/>
    <property type="match status" value="1"/>
</dbReference>
<dbReference type="STRING" id="273035.SKUN_001259"/>
<evidence type="ECO:0000256" key="5">
    <source>
        <dbReference type="ARBA" id="ARBA00022723"/>
    </source>
</evidence>
<comment type="subcellular location">
    <subcellularLocation>
        <location evidence="14">Cytoplasm</location>
    </subcellularLocation>
</comment>
<dbReference type="KEGG" id="skn:SKUN_001259"/>
<dbReference type="InterPro" id="IPR023033">
    <property type="entry name" value="Ala_tRNA_ligase_euk/bac"/>
</dbReference>
<dbReference type="GO" id="GO:0006419">
    <property type="term" value="P:alanyl-tRNA aminoacylation"/>
    <property type="evidence" value="ECO:0007669"/>
    <property type="project" value="UniProtKB-UniRule"/>
</dbReference>
<dbReference type="PROSITE" id="PS50860">
    <property type="entry name" value="AA_TRNA_LIGASE_II_ALA"/>
    <property type="match status" value="1"/>
</dbReference>
<evidence type="ECO:0000256" key="2">
    <source>
        <dbReference type="ARBA" id="ARBA00022490"/>
    </source>
</evidence>
<comment type="similarity">
    <text evidence="1 14">Belongs to the class-II aminoacyl-tRNA synthetase family.</text>
</comment>
<dbReference type="Gene3D" id="3.10.310.40">
    <property type="match status" value="1"/>
</dbReference>
<comment type="function">
    <text evidence="12 14">Catalyzes the attachment of alanine to tRNA(Ala) in a two-step reaction: alanine is first activated by ATP to form Ala-AMP and then transferred to the acceptor end of tRNA(Ala). Also edits incorrectly charged Ser-tRNA(Ala) and Gly-tRNA(Ala) via its editing domain.</text>
</comment>
<proteinExistence type="inferred from homology"/>
<evidence type="ECO:0000256" key="7">
    <source>
        <dbReference type="ARBA" id="ARBA00022833"/>
    </source>
</evidence>
<dbReference type="RefSeq" id="WP_053391232.1">
    <property type="nucleotide sequence ID" value="NZ_CP010899.1"/>
</dbReference>
<keyword evidence="6 14" id="KW-0547">Nucleotide-binding</keyword>
<protein>
    <recommendedName>
        <fullName evidence="14">Alanine--tRNA ligase</fullName>
        <ecNumber evidence="14">6.1.1.7</ecNumber>
    </recommendedName>
    <alternativeName>
        <fullName evidence="14">Alanyl-tRNA synthetase</fullName>
        <shortName evidence="14">AlaRS</shortName>
    </alternativeName>
</protein>
<evidence type="ECO:0000256" key="6">
    <source>
        <dbReference type="ARBA" id="ARBA00022741"/>
    </source>
</evidence>
<comment type="cofactor">
    <cofactor evidence="14">
        <name>Zn(2+)</name>
        <dbReference type="ChEBI" id="CHEBI:29105"/>
    </cofactor>
    <text evidence="14">Binds 1 zinc ion per subunit.</text>
</comment>
<evidence type="ECO:0000313" key="16">
    <source>
        <dbReference type="EMBL" id="ALA98134.1"/>
    </source>
</evidence>
<dbReference type="PRINTS" id="PR00980">
    <property type="entry name" value="TRNASYNTHALA"/>
</dbReference>
<dbReference type="InterPro" id="IPR018162">
    <property type="entry name" value="Ala-tRNA-ligase_IIc_anticod-bd"/>
</dbReference>
<keyword evidence="5 14" id="KW-0479">Metal-binding</keyword>
<accession>A0A0K2JHR1</accession>
<evidence type="ECO:0000256" key="9">
    <source>
        <dbReference type="ARBA" id="ARBA00022884"/>
    </source>
</evidence>
<name>A0A0K2JHR1_SPIKU</name>
<keyword evidence="9 14" id="KW-0694">RNA-binding</keyword>
<dbReference type="GO" id="GO:0002161">
    <property type="term" value="F:aminoacyl-tRNA deacylase activity"/>
    <property type="evidence" value="ECO:0007669"/>
    <property type="project" value="TreeGrafter"/>
</dbReference>
<comment type="domain">
    <text evidence="14">Consists of three domains; the N-terminal catalytic domain, the editing domain and the C-terminal C-Ala domain. The editing domain removes incorrectly charged amino acids, while the C-Ala domain, along with tRNA(Ala), serves as a bridge to cooperatively bring together the editing and aminoacylation centers thus stimulating deacylation of misacylated tRNAs.</text>
</comment>
<dbReference type="NCBIfam" id="TIGR00344">
    <property type="entry name" value="alaS"/>
    <property type="match status" value="1"/>
</dbReference>
<keyword evidence="17" id="KW-1185">Reference proteome</keyword>
<dbReference type="GO" id="GO:0004813">
    <property type="term" value="F:alanine-tRNA ligase activity"/>
    <property type="evidence" value="ECO:0007669"/>
    <property type="project" value="UniProtKB-UniRule"/>
</dbReference>
<keyword evidence="4 14" id="KW-0436">Ligase</keyword>
<keyword evidence="11 14" id="KW-0030">Aminoacyl-tRNA synthetase</keyword>
<evidence type="ECO:0000256" key="10">
    <source>
        <dbReference type="ARBA" id="ARBA00022917"/>
    </source>
</evidence>
<dbReference type="PATRIC" id="fig|273035.7.peg.1546"/>
<reference evidence="16 17" key="1">
    <citation type="journal article" date="2015" name="Genome Announc.">
        <title>Complete Genome Sequence of Spiroplasma kunkelii Strain CR2-3x, Causal Agent of Corn Stunt Disease in Zea mays L.</title>
        <authorList>
            <person name="Davis R.E."/>
            <person name="Shao J."/>
            <person name="Dally E.L."/>
            <person name="Zhao Y."/>
            <person name="Gasparich G.E."/>
            <person name="Gaynor B.J."/>
            <person name="Athey J.C."/>
            <person name="Harrison N.A."/>
            <person name="Donofrio N."/>
        </authorList>
    </citation>
    <scope>NUCLEOTIDE SEQUENCE [LARGE SCALE GENOMIC DNA]</scope>
    <source>
        <strain evidence="16 17">CR2-3x</strain>
    </source>
</reference>
<dbReference type="Gene3D" id="3.30.54.20">
    <property type="match status" value="1"/>
</dbReference>
<dbReference type="FunFam" id="3.10.310.40:FF:000001">
    <property type="entry name" value="Alanine--tRNA ligase"/>
    <property type="match status" value="1"/>
</dbReference>
<dbReference type="SUPFAM" id="SSF55681">
    <property type="entry name" value="Class II aaRS and biotin synthetases"/>
    <property type="match status" value="1"/>
</dbReference>
<organism evidence="16 17">
    <name type="scientific">Spiroplasma kunkelii CR2-3x</name>
    <dbReference type="NCBI Taxonomy" id="273035"/>
    <lineage>
        <taxon>Bacteria</taxon>
        <taxon>Bacillati</taxon>
        <taxon>Mycoplasmatota</taxon>
        <taxon>Mollicutes</taxon>
        <taxon>Entomoplasmatales</taxon>
        <taxon>Spiroplasmataceae</taxon>
        <taxon>Spiroplasma</taxon>
    </lineage>
</organism>
<dbReference type="PANTHER" id="PTHR11777:SF9">
    <property type="entry name" value="ALANINE--TRNA LIGASE, CYTOPLASMIC"/>
    <property type="match status" value="1"/>
</dbReference>
<dbReference type="InterPro" id="IPR018164">
    <property type="entry name" value="Ala-tRNA-synth_IIc_N"/>
</dbReference>
<keyword evidence="3 14" id="KW-0820">tRNA-binding</keyword>
<dbReference type="InterPro" id="IPR018163">
    <property type="entry name" value="Thr/Ala-tRNA-synth_IIc_edit"/>
</dbReference>
<dbReference type="InterPro" id="IPR045864">
    <property type="entry name" value="aa-tRNA-synth_II/BPL/LPL"/>
</dbReference>
<dbReference type="EMBL" id="CP010899">
    <property type="protein sequence ID" value="ALA98134.1"/>
    <property type="molecule type" value="Genomic_DNA"/>
</dbReference>
<feature type="domain" description="Alanyl-transfer RNA synthetases family profile" evidence="15">
    <location>
        <begin position="4"/>
        <end position="720"/>
    </location>
</feature>
<evidence type="ECO:0000256" key="13">
    <source>
        <dbReference type="ARBA" id="ARBA00048300"/>
    </source>
</evidence>
<dbReference type="EC" id="6.1.1.7" evidence="14"/>
<dbReference type="AlphaFoldDB" id="A0A0K2JHR1"/>
<dbReference type="OrthoDB" id="9803884at2"/>
<dbReference type="GO" id="GO:0005829">
    <property type="term" value="C:cytosol"/>
    <property type="evidence" value="ECO:0007669"/>
    <property type="project" value="TreeGrafter"/>
</dbReference>
<gene>
    <name evidence="16" type="primary">aarS</name>
    <name evidence="14" type="synonym">alaS</name>
    <name evidence="16" type="ORF">SKUN_001259</name>
</gene>
<feature type="binding site" evidence="14">
    <location>
        <position position="681"/>
    </location>
    <ligand>
        <name>Zn(2+)</name>
        <dbReference type="ChEBI" id="CHEBI:29105"/>
    </ligand>
</feature>
<dbReference type="InterPro" id="IPR050058">
    <property type="entry name" value="Ala-tRNA_ligase"/>
</dbReference>
<dbReference type="GO" id="GO:0005524">
    <property type="term" value="F:ATP binding"/>
    <property type="evidence" value="ECO:0007669"/>
    <property type="project" value="UniProtKB-UniRule"/>
</dbReference>
<dbReference type="SUPFAM" id="SSF55186">
    <property type="entry name" value="ThrRS/AlaRS common domain"/>
    <property type="match status" value="1"/>
</dbReference>
<dbReference type="Gene3D" id="2.40.30.130">
    <property type="match status" value="1"/>
</dbReference>
<dbReference type="Gene3D" id="3.30.980.10">
    <property type="entry name" value="Threonyl-trna Synthetase, Chain A, domain 2"/>
    <property type="match status" value="1"/>
</dbReference>
<feature type="binding site" evidence="14">
    <location>
        <position position="578"/>
    </location>
    <ligand>
        <name>Zn(2+)</name>
        <dbReference type="ChEBI" id="CHEBI:29105"/>
    </ligand>
</feature>
<dbReference type="SMART" id="SM00863">
    <property type="entry name" value="tRNA_SAD"/>
    <property type="match status" value="1"/>
</dbReference>
<evidence type="ECO:0000256" key="8">
    <source>
        <dbReference type="ARBA" id="ARBA00022840"/>
    </source>
</evidence>
<dbReference type="FunFam" id="3.30.930.10:FF:000046">
    <property type="entry name" value="Alanine--tRNA ligase"/>
    <property type="match status" value="1"/>
</dbReference>
<dbReference type="Gene3D" id="3.30.930.10">
    <property type="entry name" value="Bira Bifunctional Protein, Domain 2"/>
    <property type="match status" value="1"/>
</dbReference>
<dbReference type="FunFam" id="3.30.980.10:FF:000004">
    <property type="entry name" value="Alanine--tRNA ligase, cytoplasmic"/>
    <property type="match status" value="1"/>
</dbReference>
<dbReference type="InterPro" id="IPR018165">
    <property type="entry name" value="Ala-tRNA-synth_IIc_core"/>
</dbReference>
<keyword evidence="7 14" id="KW-0862">Zinc</keyword>
<evidence type="ECO:0000256" key="14">
    <source>
        <dbReference type="HAMAP-Rule" id="MF_00036"/>
    </source>
</evidence>
<dbReference type="Pfam" id="PF01411">
    <property type="entry name" value="tRNA-synt_2c"/>
    <property type="match status" value="1"/>
</dbReference>
<dbReference type="InterPro" id="IPR003156">
    <property type="entry name" value="DHHA1_dom"/>
</dbReference>
<dbReference type="SUPFAM" id="SSF101353">
    <property type="entry name" value="Putative anticodon-binding domain of alanyl-tRNA synthetase (AlaRS)"/>
    <property type="match status" value="1"/>
</dbReference>
<keyword evidence="10 14" id="KW-0648">Protein biosynthesis</keyword>
<sequence>MTKFTANAIRRMWLDFFRSKDHYELPSVSLIPVDDPSLLWINSGVATLKPYFDGRKTPSSPRLINSQKSIRTNDIENVGYTARHHTLFEMLGNFSIGDYFKKEAIMYAWEFLTDKKWIGFDPAKLYVTIYKDDKEAYEIWRNVIGLSDERIIKGDKDTNFWEIGTGPCGPNTEIFYDRGEKYDPEQLGLKLLQDDLENDRYLEVWNIVFSQYNNNGDGTYTDLPRKNIDTGAGLERITSIIQETPTNFETDLFMPIIKAIEKLVNGKYHYDETALFNNDSEQLKINTAFKVIADHIRAVTFAIADGAFPGNKDRGYVIRRLIRRASLYGKKIDLTEPFLFKLVGTVVNIMQEYYSYLVEKQPIVEQVVLDEENKFLRTLEQGNKLFNEVKTKYGTISKEHAFRLFESYGFPIELIEEEAHESGISVDRVGFDELLENAKTISRTNQKDIKAIHLQSELFTKLDVASQFVGYEDEQVNNTEIVFMFADDKPVTKLTNTTGYIILKETPFYAEKGGQAADHGLILKDNTTAYVIDVKQGPNKQHLHFVKVEGTLKIGDFVNASIDSDRRFYTRKNHSGTHLIHAALREVLGNHVMQTGSYNDDERLRIDITHNQAITPAEIIDVEVSVTKAIKAAIPCEVIYTDMQTALDVHHALAFFTEKYDAEVRIVKFGTYSCELCGGTHVTNSQDIEDLLVTGLESKGVGTFRINAITSNKTIASYLNEQFLKEKTEAINYFDKYNQGKKALLDQRLEQTWEQISNLTVSKTNWKQLKELVAQFKEDFKHWQKKYDNILIQQFVKQYNTLLPQTKNGINVLTHQFTAKVDINALKVLIDDYKVRYQNLLFFFVDVSDEKQSTLIVGVSDDLHDRYQAGKIIQQLNSLLGGKGGGNNSVAQSGFNNKDKTLLVKLFADPLEFLKHHG</sequence>
<evidence type="ECO:0000259" key="15">
    <source>
        <dbReference type="PROSITE" id="PS50860"/>
    </source>
</evidence>
<dbReference type="Pfam" id="PF07973">
    <property type="entry name" value="tRNA_SAD"/>
    <property type="match status" value="1"/>
</dbReference>
<keyword evidence="2 14" id="KW-0963">Cytoplasm</keyword>
<dbReference type="InterPro" id="IPR002318">
    <property type="entry name" value="Ala-tRNA-lgiase_IIc"/>
</dbReference>
<evidence type="ECO:0000256" key="12">
    <source>
        <dbReference type="ARBA" id="ARBA00024779"/>
    </source>
</evidence>
<evidence type="ECO:0000256" key="3">
    <source>
        <dbReference type="ARBA" id="ARBA00022555"/>
    </source>
</evidence>
<dbReference type="GO" id="GO:0000049">
    <property type="term" value="F:tRNA binding"/>
    <property type="evidence" value="ECO:0007669"/>
    <property type="project" value="UniProtKB-KW"/>
</dbReference>
<dbReference type="InterPro" id="IPR009000">
    <property type="entry name" value="Transl_B-barrel_sf"/>
</dbReference>